<dbReference type="PANTHER" id="PTHR36918:SF1">
    <property type="entry name" value="PROTEIN-EXPORT PROTEIN SECB"/>
    <property type="match status" value="1"/>
</dbReference>
<dbReference type="EMBL" id="UIDD01000012">
    <property type="protein sequence ID" value="SUQ65715.1"/>
    <property type="molecule type" value="Genomic_DNA"/>
</dbReference>
<evidence type="ECO:0000256" key="1">
    <source>
        <dbReference type="ARBA" id="ARBA00009990"/>
    </source>
</evidence>
<comment type="subunit">
    <text evidence="5">Homotetramer, a dimer of dimers. One homotetramer interacts with 1 SecA dimer.</text>
</comment>
<evidence type="ECO:0000256" key="5">
    <source>
        <dbReference type="HAMAP-Rule" id="MF_00821"/>
    </source>
</evidence>
<keyword evidence="2 5" id="KW-0813">Transport</keyword>
<keyword evidence="3 5" id="KW-0653">Protein transport</keyword>
<evidence type="ECO:0000313" key="7">
    <source>
        <dbReference type="Proteomes" id="UP000255177"/>
    </source>
</evidence>
<keyword evidence="5" id="KW-0143">Chaperone</keyword>
<dbReference type="PRINTS" id="PR01594">
    <property type="entry name" value="SECBCHAPRONE"/>
</dbReference>
<comment type="function">
    <text evidence="5">One of the proteins required for the normal export of preproteins out of the cell cytoplasm. It is a molecular chaperone that binds to a subset of precursor proteins, maintaining them in a translocation-competent state. It also specifically binds to its receptor SecA.</text>
</comment>
<keyword evidence="7" id="KW-1185">Reference proteome</keyword>
<gene>
    <name evidence="5 6" type="primary">secB</name>
    <name evidence="6" type="ORF">CCOS864_05192</name>
</gene>
<proteinExistence type="inferred from homology"/>
<dbReference type="NCBIfam" id="NF004393">
    <property type="entry name" value="PRK05751.1-4"/>
    <property type="match status" value="1"/>
</dbReference>
<name>A0A380T6Y8_9PSED</name>
<dbReference type="GO" id="GO:0005737">
    <property type="term" value="C:cytoplasm"/>
    <property type="evidence" value="ECO:0007669"/>
    <property type="project" value="UniProtKB-SubCell"/>
</dbReference>
<sequence>MTDQQNNDAAAAADDNTPQFSLQRIYVRDLSFEAPKSPAIFRQQWEPSVALDLNTKQKGLEGDFHEVVLTLSVTVKNGDEVAFIAEVQQAGIFLIKNLDPASMSHTLGAFCPNILFPYAREALDSLVTRGSFPALMLSPVNFDALYAQEMQRMQEAGEAPSLQ</sequence>
<dbReference type="Proteomes" id="UP000255177">
    <property type="component" value="Unassembled WGS sequence"/>
</dbReference>
<dbReference type="InterPro" id="IPR035958">
    <property type="entry name" value="SecB-like_sf"/>
</dbReference>
<dbReference type="InterPro" id="IPR003708">
    <property type="entry name" value="SecB"/>
</dbReference>
<dbReference type="Gene3D" id="3.10.420.10">
    <property type="entry name" value="SecB-like"/>
    <property type="match status" value="1"/>
</dbReference>
<dbReference type="GO" id="GO:0006457">
    <property type="term" value="P:protein folding"/>
    <property type="evidence" value="ECO:0007669"/>
    <property type="project" value="UniProtKB-UniRule"/>
</dbReference>
<dbReference type="RefSeq" id="WP_038997589.1">
    <property type="nucleotide sequence ID" value="NZ_CBCSFG010000041.1"/>
</dbReference>
<organism evidence="6 7">
    <name type="scientific">Pseudomonas wadenswilerensis</name>
    <dbReference type="NCBI Taxonomy" id="1785161"/>
    <lineage>
        <taxon>Bacteria</taxon>
        <taxon>Pseudomonadati</taxon>
        <taxon>Pseudomonadota</taxon>
        <taxon>Gammaproteobacteria</taxon>
        <taxon>Pseudomonadales</taxon>
        <taxon>Pseudomonadaceae</taxon>
        <taxon>Pseudomonas</taxon>
    </lineage>
</organism>
<dbReference type="SUPFAM" id="SSF54611">
    <property type="entry name" value="SecB-like"/>
    <property type="match status" value="1"/>
</dbReference>
<evidence type="ECO:0000256" key="4">
    <source>
        <dbReference type="ARBA" id="ARBA00023010"/>
    </source>
</evidence>
<keyword evidence="4 5" id="KW-0811">Translocation</keyword>
<dbReference type="GO" id="GO:0015031">
    <property type="term" value="P:protein transport"/>
    <property type="evidence" value="ECO:0007669"/>
    <property type="project" value="UniProtKB-UniRule"/>
</dbReference>
<dbReference type="GO" id="GO:0051082">
    <property type="term" value="F:unfolded protein binding"/>
    <property type="evidence" value="ECO:0007669"/>
    <property type="project" value="InterPro"/>
</dbReference>
<dbReference type="HAMAP" id="MF_00821">
    <property type="entry name" value="SecB"/>
    <property type="match status" value="1"/>
</dbReference>
<protein>
    <recommendedName>
        <fullName evidence="5">Protein-export protein SecB</fullName>
    </recommendedName>
</protein>
<keyword evidence="5" id="KW-0963">Cytoplasm</keyword>
<evidence type="ECO:0000313" key="6">
    <source>
        <dbReference type="EMBL" id="SUQ65715.1"/>
    </source>
</evidence>
<comment type="similarity">
    <text evidence="1 5">Belongs to the SecB family.</text>
</comment>
<accession>A0A380T6Y8</accession>
<evidence type="ECO:0000256" key="3">
    <source>
        <dbReference type="ARBA" id="ARBA00022927"/>
    </source>
</evidence>
<dbReference type="PANTHER" id="PTHR36918">
    <property type="match status" value="1"/>
</dbReference>
<dbReference type="GO" id="GO:0051262">
    <property type="term" value="P:protein tetramerization"/>
    <property type="evidence" value="ECO:0007669"/>
    <property type="project" value="InterPro"/>
</dbReference>
<comment type="subcellular location">
    <subcellularLocation>
        <location evidence="5">Cytoplasm</location>
    </subcellularLocation>
</comment>
<evidence type="ECO:0000256" key="2">
    <source>
        <dbReference type="ARBA" id="ARBA00022448"/>
    </source>
</evidence>
<dbReference type="AlphaFoldDB" id="A0A380T6Y8"/>
<dbReference type="NCBIfam" id="TIGR00809">
    <property type="entry name" value="secB"/>
    <property type="match status" value="1"/>
</dbReference>
<dbReference type="Pfam" id="PF02556">
    <property type="entry name" value="SecB"/>
    <property type="match status" value="1"/>
</dbReference>
<reference evidence="7" key="1">
    <citation type="submission" date="2018-07" db="EMBL/GenBank/DDBJ databases">
        <authorList>
            <person name="Blom J."/>
        </authorList>
    </citation>
    <scope>NUCLEOTIDE SEQUENCE [LARGE SCALE GENOMIC DNA]</scope>
    <source>
        <strain evidence="7">CCOS 864</strain>
    </source>
</reference>